<evidence type="ECO:0000256" key="1">
    <source>
        <dbReference type="ARBA" id="ARBA00000085"/>
    </source>
</evidence>
<evidence type="ECO:0000256" key="3">
    <source>
        <dbReference type="ARBA" id="ARBA00022553"/>
    </source>
</evidence>
<accession>A0A1G1L101</accession>
<keyword evidence="3" id="KW-0597">Phosphoprotein</keyword>
<comment type="catalytic activity">
    <reaction evidence="1">
        <text>ATP + protein L-histidine = ADP + protein N-phospho-L-histidine.</text>
        <dbReference type="EC" id="2.7.13.3"/>
    </reaction>
</comment>
<keyword evidence="5" id="KW-0547">Nucleotide-binding</keyword>
<dbReference type="PRINTS" id="PR00344">
    <property type="entry name" value="BCTRLSENSOR"/>
</dbReference>
<dbReference type="Gene3D" id="3.30.450.40">
    <property type="match status" value="1"/>
</dbReference>
<dbReference type="PANTHER" id="PTHR43065">
    <property type="entry name" value="SENSOR HISTIDINE KINASE"/>
    <property type="match status" value="1"/>
</dbReference>
<dbReference type="Gene3D" id="3.30.565.10">
    <property type="entry name" value="Histidine kinase-like ATPase, C-terminal domain"/>
    <property type="match status" value="1"/>
</dbReference>
<dbReference type="InterPro" id="IPR004358">
    <property type="entry name" value="Sig_transdc_His_kin-like_C"/>
</dbReference>
<proteinExistence type="predicted"/>
<name>A0A1G1L101_9BACT</name>
<dbReference type="CDD" id="cd00082">
    <property type="entry name" value="HisKA"/>
    <property type="match status" value="1"/>
</dbReference>
<dbReference type="Gene3D" id="1.10.287.130">
    <property type="match status" value="1"/>
</dbReference>
<dbReference type="InterPro" id="IPR003594">
    <property type="entry name" value="HATPase_dom"/>
</dbReference>
<keyword evidence="7" id="KW-0067">ATP-binding</keyword>
<evidence type="ECO:0000256" key="9">
    <source>
        <dbReference type="SAM" id="Coils"/>
    </source>
</evidence>
<evidence type="ECO:0000256" key="2">
    <source>
        <dbReference type="ARBA" id="ARBA00012438"/>
    </source>
</evidence>
<keyword evidence="4" id="KW-0808">Transferase</keyword>
<evidence type="ECO:0000256" key="4">
    <source>
        <dbReference type="ARBA" id="ARBA00022679"/>
    </source>
</evidence>
<dbReference type="Pfam" id="PF13185">
    <property type="entry name" value="GAF_2"/>
    <property type="match status" value="1"/>
</dbReference>
<dbReference type="EMBL" id="MHFR01000026">
    <property type="protein sequence ID" value="OGW98815.1"/>
    <property type="molecule type" value="Genomic_DNA"/>
</dbReference>
<dbReference type="InterPro" id="IPR003661">
    <property type="entry name" value="HisK_dim/P_dom"/>
</dbReference>
<dbReference type="SUPFAM" id="SSF55781">
    <property type="entry name" value="GAF domain-like"/>
    <property type="match status" value="1"/>
</dbReference>
<gene>
    <name evidence="11" type="ORF">A3G33_07965</name>
</gene>
<dbReference type="Proteomes" id="UP000178187">
    <property type="component" value="Unassembled WGS sequence"/>
</dbReference>
<keyword evidence="8" id="KW-0902">Two-component regulatory system</keyword>
<reference evidence="11 12" key="1">
    <citation type="journal article" date="2016" name="Nat. Commun.">
        <title>Thousands of microbial genomes shed light on interconnected biogeochemical processes in an aquifer system.</title>
        <authorList>
            <person name="Anantharaman K."/>
            <person name="Brown C.T."/>
            <person name="Hug L.A."/>
            <person name="Sharon I."/>
            <person name="Castelle C.J."/>
            <person name="Probst A.J."/>
            <person name="Thomas B.C."/>
            <person name="Singh A."/>
            <person name="Wilkins M.J."/>
            <person name="Karaoz U."/>
            <person name="Brodie E.L."/>
            <person name="Williams K.H."/>
            <person name="Hubbard S.S."/>
            <person name="Banfield J.F."/>
        </authorList>
    </citation>
    <scope>NUCLEOTIDE SEQUENCE [LARGE SCALE GENOMIC DNA]</scope>
</reference>
<dbReference type="InterPro" id="IPR036890">
    <property type="entry name" value="HATPase_C_sf"/>
</dbReference>
<organism evidence="11 12">
    <name type="scientific">Candidatus Danuiimicrobium aquiferis</name>
    <dbReference type="NCBI Taxonomy" id="1801832"/>
    <lineage>
        <taxon>Bacteria</taxon>
        <taxon>Pseudomonadati</taxon>
        <taxon>Candidatus Omnitrophota</taxon>
        <taxon>Candidatus Danuiimicrobium</taxon>
    </lineage>
</organism>
<dbReference type="GO" id="GO:0005524">
    <property type="term" value="F:ATP binding"/>
    <property type="evidence" value="ECO:0007669"/>
    <property type="project" value="UniProtKB-KW"/>
</dbReference>
<evidence type="ECO:0000259" key="10">
    <source>
        <dbReference type="PROSITE" id="PS50109"/>
    </source>
</evidence>
<comment type="caution">
    <text evidence="11">The sequence shown here is derived from an EMBL/GenBank/DDBJ whole genome shotgun (WGS) entry which is preliminary data.</text>
</comment>
<dbReference type="InterPro" id="IPR036097">
    <property type="entry name" value="HisK_dim/P_sf"/>
</dbReference>
<feature type="coiled-coil region" evidence="9">
    <location>
        <begin position="180"/>
        <end position="207"/>
    </location>
</feature>
<dbReference type="Pfam" id="PF02518">
    <property type="entry name" value="HATPase_c"/>
    <property type="match status" value="1"/>
</dbReference>
<dbReference type="EC" id="2.7.13.3" evidence="2"/>
<sequence>MEPAENIQQIDQKIIRKDVLAVAEYSSILHSFVDVDQFINFCLDAILSLLHASSGSFFLWDERAKELILRSVRNDREEQMRGIKMKLNEGVTGWVADKGCWLLVKDMASDDRFANLRNNANRKYDTFSFLSLPLIAGNRLLGVINITEKINREPFVQDDLDSGKAFATHIALAYENLRTKKSFQIEQQGLEQKIENLERLLKQQADYVSVGKLASHLAHDLGNPIDATRRYVNLALSQLDENSPAREYLLKTKQGIKRTVRIIRGLLAYSRATGKTRFMKTEIHTLLDQALDLFAQDSKSHEIKIEKQYLGREIFVEENGLLAVFQNLFKNAFDAMNGTGDLGVGTIVNDDQVTVQIKDTGCGIPKHLADKVFDPFFTTKEEDEGTGIGLSICKEIVERCGGKIFFESKEGSGTVFTVTFPFERRNKNKP</sequence>
<dbReference type="SUPFAM" id="SSF55874">
    <property type="entry name" value="ATPase domain of HSP90 chaperone/DNA topoisomerase II/histidine kinase"/>
    <property type="match status" value="1"/>
</dbReference>
<dbReference type="PROSITE" id="PS50109">
    <property type="entry name" value="HIS_KIN"/>
    <property type="match status" value="1"/>
</dbReference>
<dbReference type="SMART" id="SM00065">
    <property type="entry name" value="GAF"/>
    <property type="match status" value="1"/>
</dbReference>
<dbReference type="InterPro" id="IPR005467">
    <property type="entry name" value="His_kinase_dom"/>
</dbReference>
<evidence type="ECO:0000313" key="11">
    <source>
        <dbReference type="EMBL" id="OGW98815.1"/>
    </source>
</evidence>
<dbReference type="PANTHER" id="PTHR43065:SF10">
    <property type="entry name" value="PEROXIDE STRESS-ACTIVATED HISTIDINE KINASE MAK3"/>
    <property type="match status" value="1"/>
</dbReference>
<evidence type="ECO:0000256" key="5">
    <source>
        <dbReference type="ARBA" id="ARBA00022741"/>
    </source>
</evidence>
<protein>
    <recommendedName>
        <fullName evidence="2">histidine kinase</fullName>
        <ecNumber evidence="2">2.7.13.3</ecNumber>
    </recommendedName>
</protein>
<dbReference type="InterPro" id="IPR003018">
    <property type="entry name" value="GAF"/>
</dbReference>
<dbReference type="InterPro" id="IPR029016">
    <property type="entry name" value="GAF-like_dom_sf"/>
</dbReference>
<keyword evidence="6" id="KW-0418">Kinase</keyword>
<feature type="domain" description="Histidine kinase" evidence="10">
    <location>
        <begin position="216"/>
        <end position="424"/>
    </location>
</feature>
<dbReference type="SUPFAM" id="SSF47384">
    <property type="entry name" value="Homodimeric domain of signal transducing histidine kinase"/>
    <property type="match status" value="1"/>
</dbReference>
<evidence type="ECO:0000256" key="6">
    <source>
        <dbReference type="ARBA" id="ARBA00022777"/>
    </source>
</evidence>
<dbReference type="SMART" id="SM00387">
    <property type="entry name" value="HATPase_c"/>
    <property type="match status" value="1"/>
</dbReference>
<evidence type="ECO:0000256" key="7">
    <source>
        <dbReference type="ARBA" id="ARBA00022840"/>
    </source>
</evidence>
<keyword evidence="9" id="KW-0175">Coiled coil</keyword>
<evidence type="ECO:0000256" key="8">
    <source>
        <dbReference type="ARBA" id="ARBA00023012"/>
    </source>
</evidence>
<dbReference type="GO" id="GO:0000155">
    <property type="term" value="F:phosphorelay sensor kinase activity"/>
    <property type="evidence" value="ECO:0007669"/>
    <property type="project" value="InterPro"/>
</dbReference>
<dbReference type="AlphaFoldDB" id="A0A1G1L101"/>
<dbReference type="SMART" id="SM00388">
    <property type="entry name" value="HisKA"/>
    <property type="match status" value="1"/>
</dbReference>
<evidence type="ECO:0000313" key="12">
    <source>
        <dbReference type="Proteomes" id="UP000178187"/>
    </source>
</evidence>